<dbReference type="InterPro" id="IPR005184">
    <property type="entry name" value="DUF306_Meta_HslJ"/>
</dbReference>
<dbReference type="PANTHER" id="PTHR35535">
    <property type="entry name" value="HEAT SHOCK PROTEIN HSLJ"/>
    <property type="match status" value="1"/>
</dbReference>
<dbReference type="eggNOG" id="COG3187">
    <property type="taxonomic scope" value="Bacteria"/>
</dbReference>
<dbReference type="InterPro" id="IPR038670">
    <property type="entry name" value="HslJ-like_sf"/>
</dbReference>
<dbReference type="PANTHER" id="PTHR35535:SF2">
    <property type="entry name" value="DUF306 DOMAIN-CONTAINING PROTEIN"/>
    <property type="match status" value="1"/>
</dbReference>
<dbReference type="KEGG" id="bav:BAV0470"/>
<dbReference type="Gene3D" id="2.40.128.270">
    <property type="match status" value="1"/>
</dbReference>
<dbReference type="RefSeq" id="WP_012416166.1">
    <property type="nucleotide sequence ID" value="NC_010645.1"/>
</dbReference>
<evidence type="ECO:0000256" key="1">
    <source>
        <dbReference type="SAM" id="SignalP"/>
    </source>
</evidence>
<sequence>MPAIFRPLCYLTLLLGLAACASRPAPPPVMGQQVGQQSDVFAQTSWELARWTRPGGALRPVPHAHSGQRPITLVFTQDRGRGQMGGVAGCNSYSSQYVVANGQLLVQSPPVVTYMACPTDTMQLEQDYLAGLTGITASHLNDVTRPERLTLTLASGDVLDFVRLANRAPR</sequence>
<dbReference type="AlphaFoldDB" id="Q2KYS8"/>
<name>Q2KYS8_BORA1</name>
<gene>
    <name evidence="3" type="ordered locus">BAV0470</name>
</gene>
<feature type="signal peptide" evidence="1">
    <location>
        <begin position="1"/>
        <end position="21"/>
    </location>
</feature>
<keyword evidence="3" id="KW-0346">Stress response</keyword>
<keyword evidence="1" id="KW-0732">Signal</keyword>
<keyword evidence="4" id="KW-1185">Reference proteome</keyword>
<proteinExistence type="predicted"/>
<evidence type="ECO:0000259" key="2">
    <source>
        <dbReference type="Pfam" id="PF03724"/>
    </source>
</evidence>
<feature type="domain" description="DUF306" evidence="2">
    <location>
        <begin position="41"/>
        <end position="160"/>
    </location>
</feature>
<dbReference type="Pfam" id="PF03724">
    <property type="entry name" value="META"/>
    <property type="match status" value="1"/>
</dbReference>
<dbReference type="HOGENOM" id="CLU_075808_0_0_4"/>
<dbReference type="Proteomes" id="UP000001977">
    <property type="component" value="Chromosome"/>
</dbReference>
<protein>
    <submittedName>
        <fullName evidence="3">Heat shock lipoprotein</fullName>
    </submittedName>
</protein>
<evidence type="ECO:0000313" key="3">
    <source>
        <dbReference type="EMBL" id="CAJ48075.1"/>
    </source>
</evidence>
<reference evidence="3 4" key="1">
    <citation type="journal article" date="2006" name="J. Bacteriol.">
        <title>Comparison of the genome sequence of the poultry pathogen Bordetella avium with those of B. bronchiseptica, B. pertussis, and B. parapertussis reveals extensive diversity in surface structures associated with host interaction.</title>
        <authorList>
            <person name="Sebaihia M."/>
            <person name="Preston A."/>
            <person name="Maskell D.J."/>
            <person name="Kuzmiak H."/>
            <person name="Connell T.D."/>
            <person name="King N.D."/>
            <person name="Orndorff P.E."/>
            <person name="Miyamoto D.M."/>
            <person name="Thomson N.R."/>
            <person name="Harris D."/>
            <person name="Goble A."/>
            <person name="Lord A."/>
            <person name="Murphy L."/>
            <person name="Quail M.A."/>
            <person name="Rutter S."/>
            <person name="Squares R."/>
            <person name="Squares S."/>
            <person name="Woodward J."/>
            <person name="Parkhill J."/>
            <person name="Temple L.M."/>
        </authorList>
    </citation>
    <scope>NUCLEOTIDE SEQUENCE [LARGE SCALE GENOMIC DNA]</scope>
    <source>
        <strain evidence="3 4">197N</strain>
    </source>
</reference>
<dbReference type="PROSITE" id="PS51257">
    <property type="entry name" value="PROKAR_LIPOPROTEIN"/>
    <property type="match status" value="1"/>
</dbReference>
<feature type="chain" id="PRO_5004212051" evidence="1">
    <location>
        <begin position="22"/>
        <end position="170"/>
    </location>
</feature>
<dbReference type="STRING" id="360910.BAV0470"/>
<organism evidence="3 4">
    <name type="scientific">Bordetella avium (strain 197N)</name>
    <dbReference type="NCBI Taxonomy" id="360910"/>
    <lineage>
        <taxon>Bacteria</taxon>
        <taxon>Pseudomonadati</taxon>
        <taxon>Pseudomonadota</taxon>
        <taxon>Betaproteobacteria</taxon>
        <taxon>Burkholderiales</taxon>
        <taxon>Alcaligenaceae</taxon>
        <taxon>Bordetella</taxon>
    </lineage>
</organism>
<keyword evidence="3" id="KW-0449">Lipoprotein</keyword>
<dbReference type="EMBL" id="AM167904">
    <property type="protein sequence ID" value="CAJ48075.1"/>
    <property type="molecule type" value="Genomic_DNA"/>
</dbReference>
<evidence type="ECO:0000313" key="4">
    <source>
        <dbReference type="Proteomes" id="UP000001977"/>
    </source>
</evidence>
<dbReference type="InterPro" id="IPR053147">
    <property type="entry name" value="Hsp_HslJ-like"/>
</dbReference>
<dbReference type="OrthoDB" id="423130at2"/>
<accession>Q2KYS8</accession>